<feature type="transmembrane region" description="Helical" evidence="9">
    <location>
        <begin position="1190"/>
        <end position="1211"/>
    </location>
</feature>
<feature type="transmembrane region" description="Helical" evidence="9">
    <location>
        <begin position="624"/>
        <end position="646"/>
    </location>
</feature>
<evidence type="ECO:0000256" key="7">
    <source>
        <dbReference type="ARBA" id="ARBA00023136"/>
    </source>
</evidence>
<feature type="transmembrane region" description="Helical" evidence="9">
    <location>
        <begin position="471"/>
        <end position="493"/>
    </location>
</feature>
<reference evidence="11" key="2">
    <citation type="journal article" date="2023" name="IMA Fungus">
        <title>Comparative genomic study of the Penicillium genus elucidates a diverse pangenome and 15 lateral gene transfer events.</title>
        <authorList>
            <person name="Petersen C."/>
            <person name="Sorensen T."/>
            <person name="Nielsen M.R."/>
            <person name="Sondergaard T.E."/>
            <person name="Sorensen J.L."/>
            <person name="Fitzpatrick D.A."/>
            <person name="Frisvad J.C."/>
            <person name="Nielsen K.L."/>
        </authorList>
    </citation>
    <scope>NUCLEOTIDE SEQUENCE</scope>
    <source>
        <strain evidence="11">IBT 17660</strain>
    </source>
</reference>
<dbReference type="PROSITE" id="PS00211">
    <property type="entry name" value="ABC_TRANSPORTER_1"/>
    <property type="match status" value="1"/>
</dbReference>
<dbReference type="SUPFAM" id="SSF52540">
    <property type="entry name" value="P-loop containing nucleoside triphosphate hydrolases"/>
    <property type="match status" value="2"/>
</dbReference>
<feature type="domain" description="ABC transporter" evidence="10">
    <location>
        <begin position="685"/>
        <end position="934"/>
    </location>
</feature>
<feature type="transmembrane region" description="Helical" evidence="9">
    <location>
        <begin position="1274"/>
        <end position="1294"/>
    </location>
</feature>
<keyword evidence="3 9" id="KW-0812">Transmembrane</keyword>
<evidence type="ECO:0000256" key="1">
    <source>
        <dbReference type="ARBA" id="ARBA00004141"/>
    </source>
</evidence>
<keyword evidence="6 9" id="KW-1133">Transmembrane helix</keyword>
<keyword evidence="4" id="KW-0547">Nucleotide-binding</keyword>
<evidence type="ECO:0000256" key="5">
    <source>
        <dbReference type="ARBA" id="ARBA00022840"/>
    </source>
</evidence>
<dbReference type="InterPro" id="IPR027417">
    <property type="entry name" value="P-loop_NTPase"/>
</dbReference>
<dbReference type="PROSITE" id="PS50893">
    <property type="entry name" value="ABC_TRANSPORTER_2"/>
    <property type="match status" value="2"/>
</dbReference>
<keyword evidence="2" id="KW-0813">Transport</keyword>
<dbReference type="PANTHER" id="PTHR48041">
    <property type="entry name" value="ABC TRANSPORTER G FAMILY MEMBER 28"/>
    <property type="match status" value="1"/>
</dbReference>
<evidence type="ECO:0000256" key="4">
    <source>
        <dbReference type="ARBA" id="ARBA00022741"/>
    </source>
</evidence>
<dbReference type="Pfam" id="PF01061">
    <property type="entry name" value="ABC2_membrane"/>
    <property type="match status" value="2"/>
</dbReference>
<name>A0A9W9X3S8_9EURO</name>
<reference evidence="11" key="1">
    <citation type="submission" date="2022-12" db="EMBL/GenBank/DDBJ databases">
        <authorList>
            <person name="Petersen C."/>
        </authorList>
    </citation>
    <scope>NUCLEOTIDE SEQUENCE</scope>
    <source>
        <strain evidence="11">IBT 17660</strain>
    </source>
</reference>
<evidence type="ECO:0000256" key="3">
    <source>
        <dbReference type="ARBA" id="ARBA00022692"/>
    </source>
</evidence>
<feature type="compositionally biased region" description="Polar residues" evidence="8">
    <location>
        <begin position="345"/>
        <end position="359"/>
    </location>
</feature>
<gene>
    <name evidence="11" type="ORF">N7530_002575</name>
</gene>
<comment type="caution">
    <text evidence="11">The sequence shown here is derived from an EMBL/GenBank/DDBJ whole genome shotgun (WGS) entry which is preliminary data.</text>
</comment>
<evidence type="ECO:0000256" key="9">
    <source>
        <dbReference type="SAM" id="Phobius"/>
    </source>
</evidence>
<feature type="transmembrane region" description="Helical" evidence="9">
    <location>
        <begin position="499"/>
        <end position="520"/>
    </location>
</feature>
<dbReference type="InterPro" id="IPR003593">
    <property type="entry name" value="AAA+_ATPase"/>
</dbReference>
<dbReference type="InterPro" id="IPR017871">
    <property type="entry name" value="ABC_transporter-like_CS"/>
</dbReference>
<dbReference type="GO" id="GO:0016020">
    <property type="term" value="C:membrane"/>
    <property type="evidence" value="ECO:0007669"/>
    <property type="project" value="UniProtKB-SubCell"/>
</dbReference>
<dbReference type="EMBL" id="JAPWDO010000002">
    <property type="protein sequence ID" value="KAJ5483329.1"/>
    <property type="molecule type" value="Genomic_DNA"/>
</dbReference>
<evidence type="ECO:0000256" key="8">
    <source>
        <dbReference type="SAM" id="MobiDB-lite"/>
    </source>
</evidence>
<evidence type="ECO:0000313" key="12">
    <source>
        <dbReference type="Proteomes" id="UP001147760"/>
    </source>
</evidence>
<feature type="transmembrane region" description="Helical" evidence="9">
    <location>
        <begin position="1131"/>
        <end position="1148"/>
    </location>
</feature>
<dbReference type="InterPro" id="IPR003439">
    <property type="entry name" value="ABC_transporter-like_ATP-bd"/>
</dbReference>
<evidence type="ECO:0000259" key="10">
    <source>
        <dbReference type="PROSITE" id="PS50893"/>
    </source>
</evidence>
<sequence length="1304" mass="144466">MDQQRDKVKMGPTDPQDVAEDPPDSSTAEVCIQAENITLRLNAAPRRWKQRFINVLTNPGGHVDTVGHQKIILDDVSISFRKGTLTAILGGSGSGKSSLLNVLADRARPKEMSVIGDIIYMGNPNIRSIDIAYLVQHDVLPETLTVRETLDYSAQLRRPLDNADAREVVVQSLLQKLHLAACADTRLGGEQSKGCSGGERRRTSIGIQLLSDAEILLCDEPTTGLDATTALQVIKILNQLAQNGLTVVISIHAPRSDMWQLFDHIALLSRGSVLYSGLREESIPYFHRCGYEMPPFVNPAEYLVDLAATDTRTRQCEHDSTARLEYLKSSWASKQISHQPEKPPTYTTSALSGASERNPNQPPTLMRELRVLTARNMKMFIRDPKALAGAWGGALAMAVVNGWVFMNMDRSEAGIRSREGSLWNATELYGYLILVNELYRMNVEIKLFDHERQDGITTSAGFLLSRRASKLLLEDLTIPPCFTLIYYFFAGYSHSARQFFIFLVMMWLSHFNAISFAGLSTAISRHFLLAGFLGNLYFTLQMVAAGYFIPSTQMPVYIGWLRWITHTFYTFGALAANEFIGAESPSGVGQFYDCPYSNNPSDPSCKQYTGAYIMESLGLPRDWIWKPVVILCVIAFICYLWAALILHYNPLKPVTRHVGERIERIDPPEIRFSPAPSPQAIAITLQKYGLKEKSQLSKRSSLLGPISTEFRPGRLTAVMGASGSGKTTLLSALSGRLATSTKARYQSIGSIMYNNTSLPEDKVRFVASFVNQDDVHLMPSLTVRETLQFVARLKLPDSLSREEKDARAEVMLRKFGLRHCADTLIGNSVTKGISGGEKRRVSIVCEILRMPDIVVLDEPTSGLDSFIALSVIEILHDLAKEGRTVILSIHQPTARMLRYFSDILVLGTEGLPVYSGPAQDMLRYFQNLGIECPHTMSPTDFVVDLATPDPGDNSGQQRVGYLVQRMKGNERLMKDVDISPSTSGSDGSVASGSVHLPTTSRNTFRKSFVLVLQRAAVNLSRQPILILARTLQLPGMAILLALFFAPLQKDYLAVQSRVGFVQQYACVGFVGETWIRAQKKCAFVFLTEKKTLGMIQSMATYPSERDVFYREASENLYGAESFMLQYTLLELPLEVFSCAIFALFTAYVTDLNPTVGQFGVSLLGAFGCLSSGESISIIFSTVISHSGAAISLTCALLGIFTVLGGVISLHVPPVLRALNHISPPKYAIASILNYSMKGLRFTCTDSQKKPDGSCLIGTGEEVLEMYNMTDELRWSLMGLVLCTLGYRLLAYVVLKLRSTWWLRK</sequence>
<dbReference type="GO" id="GO:0140359">
    <property type="term" value="F:ABC-type transporter activity"/>
    <property type="evidence" value="ECO:0007669"/>
    <property type="project" value="InterPro"/>
</dbReference>
<keyword evidence="12" id="KW-1185">Reference proteome</keyword>
<keyword evidence="7 9" id="KW-0472">Membrane</keyword>
<evidence type="ECO:0000256" key="6">
    <source>
        <dbReference type="ARBA" id="ARBA00022989"/>
    </source>
</evidence>
<feature type="transmembrane region" description="Helical" evidence="9">
    <location>
        <begin position="1160"/>
        <end position="1183"/>
    </location>
</feature>
<dbReference type="Pfam" id="PF19055">
    <property type="entry name" value="ABC2_membrane_7"/>
    <property type="match status" value="1"/>
</dbReference>
<dbReference type="InterPro" id="IPR043926">
    <property type="entry name" value="ABCG_dom"/>
</dbReference>
<dbReference type="GO" id="GO:0016887">
    <property type="term" value="F:ATP hydrolysis activity"/>
    <property type="evidence" value="ECO:0007669"/>
    <property type="project" value="InterPro"/>
</dbReference>
<dbReference type="GO" id="GO:0005524">
    <property type="term" value="F:ATP binding"/>
    <property type="evidence" value="ECO:0007669"/>
    <property type="project" value="UniProtKB-KW"/>
</dbReference>
<dbReference type="InterPro" id="IPR013525">
    <property type="entry name" value="ABC2_TM"/>
</dbReference>
<dbReference type="PANTHER" id="PTHR48041:SF119">
    <property type="entry name" value="ROA1P"/>
    <property type="match status" value="1"/>
</dbReference>
<dbReference type="InterPro" id="IPR050352">
    <property type="entry name" value="ABCG_transporters"/>
</dbReference>
<dbReference type="Gene3D" id="3.40.50.300">
    <property type="entry name" value="P-loop containing nucleotide triphosphate hydrolases"/>
    <property type="match status" value="2"/>
</dbReference>
<feature type="region of interest" description="Disordered" evidence="8">
    <location>
        <begin position="1"/>
        <end position="27"/>
    </location>
</feature>
<protein>
    <recommendedName>
        <fullName evidence="10">ABC transporter domain-containing protein</fullName>
    </recommendedName>
</protein>
<dbReference type="OrthoDB" id="4289062at2759"/>
<organism evidence="11 12">
    <name type="scientific">Penicillium desertorum</name>
    <dbReference type="NCBI Taxonomy" id="1303715"/>
    <lineage>
        <taxon>Eukaryota</taxon>
        <taxon>Fungi</taxon>
        <taxon>Dikarya</taxon>
        <taxon>Ascomycota</taxon>
        <taxon>Pezizomycotina</taxon>
        <taxon>Eurotiomycetes</taxon>
        <taxon>Eurotiomycetidae</taxon>
        <taxon>Eurotiales</taxon>
        <taxon>Aspergillaceae</taxon>
        <taxon>Penicillium</taxon>
    </lineage>
</organism>
<dbReference type="Pfam" id="PF00005">
    <property type="entry name" value="ABC_tran"/>
    <property type="match status" value="2"/>
</dbReference>
<accession>A0A9W9X3S8</accession>
<feature type="transmembrane region" description="Helical" evidence="9">
    <location>
        <begin position="386"/>
        <end position="406"/>
    </location>
</feature>
<dbReference type="SMART" id="SM00382">
    <property type="entry name" value="AAA"/>
    <property type="match status" value="2"/>
</dbReference>
<dbReference type="Proteomes" id="UP001147760">
    <property type="component" value="Unassembled WGS sequence"/>
</dbReference>
<feature type="domain" description="ABC transporter" evidence="10">
    <location>
        <begin position="50"/>
        <end position="295"/>
    </location>
</feature>
<feature type="transmembrane region" description="Helical" evidence="9">
    <location>
        <begin position="527"/>
        <end position="549"/>
    </location>
</feature>
<keyword evidence="5" id="KW-0067">ATP-binding</keyword>
<feature type="region of interest" description="Disordered" evidence="8">
    <location>
        <begin position="334"/>
        <end position="363"/>
    </location>
</feature>
<proteinExistence type="predicted"/>
<evidence type="ECO:0000256" key="2">
    <source>
        <dbReference type="ARBA" id="ARBA00022448"/>
    </source>
</evidence>
<evidence type="ECO:0000313" key="11">
    <source>
        <dbReference type="EMBL" id="KAJ5483329.1"/>
    </source>
</evidence>
<comment type="subcellular location">
    <subcellularLocation>
        <location evidence="1">Membrane</location>
        <topology evidence="1">Multi-pass membrane protein</topology>
    </subcellularLocation>
</comment>